<name>A0A2A6B7F7_PRIPA</name>
<accession>A0A8R1ULM7</accession>
<accession>A0A2A6B7F7</accession>
<keyword evidence="2" id="KW-1185">Reference proteome</keyword>
<organism evidence="1 2">
    <name type="scientific">Pristionchus pacificus</name>
    <name type="common">Parasitic nematode worm</name>
    <dbReference type="NCBI Taxonomy" id="54126"/>
    <lineage>
        <taxon>Eukaryota</taxon>
        <taxon>Metazoa</taxon>
        <taxon>Ecdysozoa</taxon>
        <taxon>Nematoda</taxon>
        <taxon>Chromadorea</taxon>
        <taxon>Rhabditida</taxon>
        <taxon>Rhabditina</taxon>
        <taxon>Diplogasteromorpha</taxon>
        <taxon>Diplogasteroidea</taxon>
        <taxon>Neodiplogasteridae</taxon>
        <taxon>Pristionchus</taxon>
    </lineage>
</organism>
<dbReference type="AlphaFoldDB" id="A0A2A6B7F7"/>
<dbReference type="Proteomes" id="UP000005239">
    <property type="component" value="Unassembled WGS sequence"/>
</dbReference>
<sequence>SFLKTMILGCLPPDIILIILPTFNAFNMDKLRLSSPLWNSLVLEQFRSRDPSTFIAIDKVDWTLDTDKKGNDVKLHISKRTDGKFELTDRESAFPKYYDTDI</sequence>
<proteinExistence type="predicted"/>
<dbReference type="EnsemblMetazoa" id="PPA35293.1">
    <property type="protein sequence ID" value="PPA35293.1"/>
    <property type="gene ID" value="WBGene00273662"/>
</dbReference>
<protein>
    <submittedName>
        <fullName evidence="1">Uncharacterized protein</fullName>
    </submittedName>
</protein>
<evidence type="ECO:0000313" key="2">
    <source>
        <dbReference type="Proteomes" id="UP000005239"/>
    </source>
</evidence>
<reference evidence="1" key="2">
    <citation type="submission" date="2022-06" db="UniProtKB">
        <authorList>
            <consortium name="EnsemblMetazoa"/>
        </authorList>
    </citation>
    <scope>IDENTIFICATION</scope>
    <source>
        <strain evidence="1">PS312</strain>
    </source>
</reference>
<evidence type="ECO:0000313" key="1">
    <source>
        <dbReference type="EnsemblMetazoa" id="PPA35293.1"/>
    </source>
</evidence>
<gene>
    <name evidence="1" type="primary">WBGene00273662</name>
</gene>
<reference evidence="2" key="1">
    <citation type="journal article" date="2008" name="Nat. Genet.">
        <title>The Pristionchus pacificus genome provides a unique perspective on nematode lifestyle and parasitism.</title>
        <authorList>
            <person name="Dieterich C."/>
            <person name="Clifton S.W."/>
            <person name="Schuster L.N."/>
            <person name="Chinwalla A."/>
            <person name="Delehaunty K."/>
            <person name="Dinkelacker I."/>
            <person name="Fulton L."/>
            <person name="Fulton R."/>
            <person name="Godfrey J."/>
            <person name="Minx P."/>
            <person name="Mitreva M."/>
            <person name="Roeseler W."/>
            <person name="Tian H."/>
            <person name="Witte H."/>
            <person name="Yang S.P."/>
            <person name="Wilson R.K."/>
            <person name="Sommer R.J."/>
        </authorList>
    </citation>
    <scope>NUCLEOTIDE SEQUENCE [LARGE SCALE GENOMIC DNA]</scope>
    <source>
        <strain evidence="2">PS312</strain>
    </source>
</reference>